<protein>
    <submittedName>
        <fullName evidence="1">Uncharacterized protein</fullName>
    </submittedName>
</protein>
<evidence type="ECO:0000313" key="1">
    <source>
        <dbReference type="EMBL" id="KLU01888.1"/>
    </source>
</evidence>
<evidence type="ECO:0000313" key="2">
    <source>
        <dbReference type="Proteomes" id="UP000036367"/>
    </source>
</evidence>
<dbReference type="EMBL" id="LECT01000048">
    <property type="protein sequence ID" value="KLU01888.1"/>
    <property type="molecule type" value="Genomic_DNA"/>
</dbReference>
<proteinExistence type="predicted"/>
<dbReference type="STRING" id="595434.RISK_006072"/>
<dbReference type="PATRIC" id="fig|595434.4.peg.5770"/>
<accession>A0A0J1B5N4</accession>
<gene>
    <name evidence="1" type="ORF">RISK_006072</name>
</gene>
<dbReference type="Proteomes" id="UP000036367">
    <property type="component" value="Unassembled WGS sequence"/>
</dbReference>
<dbReference type="AlphaFoldDB" id="A0A0J1B5N4"/>
<organism evidence="1 2">
    <name type="scientific">Rhodopirellula islandica</name>
    <dbReference type="NCBI Taxonomy" id="595434"/>
    <lineage>
        <taxon>Bacteria</taxon>
        <taxon>Pseudomonadati</taxon>
        <taxon>Planctomycetota</taxon>
        <taxon>Planctomycetia</taxon>
        <taxon>Pirellulales</taxon>
        <taxon>Pirellulaceae</taxon>
        <taxon>Rhodopirellula</taxon>
    </lineage>
</organism>
<name>A0A0J1B5N4_RHOIS</name>
<reference evidence="1" key="1">
    <citation type="submission" date="2015-05" db="EMBL/GenBank/DDBJ databases">
        <title>Permanent draft genome of Rhodopirellula islandicus K833.</title>
        <authorList>
            <person name="Kizina J."/>
            <person name="Richter M."/>
            <person name="Glockner F.O."/>
            <person name="Harder J."/>
        </authorList>
    </citation>
    <scope>NUCLEOTIDE SEQUENCE [LARGE SCALE GENOMIC DNA]</scope>
    <source>
        <strain evidence="1">K833</strain>
    </source>
</reference>
<comment type="caution">
    <text evidence="1">The sequence shown here is derived from an EMBL/GenBank/DDBJ whole genome shotgun (WGS) entry which is preliminary data.</text>
</comment>
<sequence>MGRDKSAVNSCDLESLSIEHLKWTHVWGRGFLGSTVLLNRHRTLYYDPLSC</sequence>
<keyword evidence="2" id="KW-1185">Reference proteome</keyword>